<feature type="region of interest" description="Disordered" evidence="1">
    <location>
        <begin position="63"/>
        <end position="83"/>
    </location>
</feature>
<dbReference type="AlphaFoldDB" id="A0A382AB71"/>
<gene>
    <name evidence="2" type="ORF">METZ01_LOCUS151650</name>
</gene>
<evidence type="ECO:0000256" key="1">
    <source>
        <dbReference type="SAM" id="MobiDB-lite"/>
    </source>
</evidence>
<accession>A0A382AB71</accession>
<reference evidence="2" key="1">
    <citation type="submission" date="2018-05" db="EMBL/GenBank/DDBJ databases">
        <authorList>
            <person name="Lanie J.A."/>
            <person name="Ng W.-L."/>
            <person name="Kazmierczak K.M."/>
            <person name="Andrzejewski T.M."/>
            <person name="Davidsen T.M."/>
            <person name="Wayne K.J."/>
            <person name="Tettelin H."/>
            <person name="Glass J.I."/>
            <person name="Rusch D."/>
            <person name="Podicherti R."/>
            <person name="Tsui H.-C.T."/>
            <person name="Winkler M.E."/>
        </authorList>
    </citation>
    <scope>NUCLEOTIDE SEQUENCE</scope>
</reference>
<sequence>MENMTVRITSQQEELLELIARNLGSSRSFFVRSLIDNYAEELYRKLLPFAELQRSSLEANEKLLKELSDPSPRLGIPRPKKQP</sequence>
<evidence type="ECO:0000313" key="2">
    <source>
        <dbReference type="EMBL" id="SVA98796.1"/>
    </source>
</evidence>
<dbReference type="EMBL" id="UINC01024679">
    <property type="protein sequence ID" value="SVA98796.1"/>
    <property type="molecule type" value="Genomic_DNA"/>
</dbReference>
<protein>
    <submittedName>
        <fullName evidence="2">Uncharacterized protein</fullName>
    </submittedName>
</protein>
<organism evidence="2">
    <name type="scientific">marine metagenome</name>
    <dbReference type="NCBI Taxonomy" id="408172"/>
    <lineage>
        <taxon>unclassified sequences</taxon>
        <taxon>metagenomes</taxon>
        <taxon>ecological metagenomes</taxon>
    </lineage>
</organism>
<proteinExistence type="predicted"/>
<name>A0A382AB71_9ZZZZ</name>